<name>A0ACB8FLU5_9SAUR</name>
<dbReference type="EMBL" id="CM037619">
    <property type="protein sequence ID" value="KAH8006324.1"/>
    <property type="molecule type" value="Genomic_DNA"/>
</dbReference>
<protein>
    <submittedName>
        <fullName evidence="1">Uncharacterized protein</fullName>
    </submittedName>
</protein>
<organism evidence="1 2">
    <name type="scientific">Sphaerodactylus townsendi</name>
    <dbReference type="NCBI Taxonomy" id="933632"/>
    <lineage>
        <taxon>Eukaryota</taxon>
        <taxon>Metazoa</taxon>
        <taxon>Chordata</taxon>
        <taxon>Craniata</taxon>
        <taxon>Vertebrata</taxon>
        <taxon>Euteleostomi</taxon>
        <taxon>Lepidosauria</taxon>
        <taxon>Squamata</taxon>
        <taxon>Bifurcata</taxon>
        <taxon>Gekkota</taxon>
        <taxon>Sphaerodactylidae</taxon>
        <taxon>Sphaerodactylus</taxon>
    </lineage>
</organism>
<reference evidence="1" key="1">
    <citation type="submission" date="2021-08" db="EMBL/GenBank/DDBJ databases">
        <title>The first chromosome-level gecko genome reveals the dynamic sex chromosomes of Neotropical dwarf geckos (Sphaerodactylidae: Sphaerodactylus).</title>
        <authorList>
            <person name="Pinto B.J."/>
            <person name="Keating S.E."/>
            <person name="Gamble T."/>
        </authorList>
    </citation>
    <scope>NUCLEOTIDE SEQUENCE</scope>
    <source>
        <strain evidence="1">TG3544</strain>
    </source>
</reference>
<keyword evidence="2" id="KW-1185">Reference proteome</keyword>
<sequence>MRRLLLHFLTLATIRLSHAIEDKCNVVCGQRPLAPSHSRSSHAEGGTDTLPGTWPWLVSIRRPMGSGYRHTCGASLISRKWILTAAHCFRQKRSLVNWELAFGVTELSHPGPDAQVRFPKRLVEHEDYEPEKELNDIALVELDEPVQCNDYIQPACLPDSTVDISALIHCYISGWGFTQEKDRSPSEILQEAMVNLIPLSECNDSLWYNGNIRANNLCAGYEEGGTDSCQGDSGGPLMCREERSERFWVVGITSWGAGCARPMRPGVYTSTWHFYDWIQRYIKEEATPPPQTTPLPQPRWLQPSLTTQPPPLTTTTAQTQTTSQTQGDSGGPLMCREERSERFWVVGITSWGAGCARPMRPGVYTSTWHFSTGLIKEEATSNDLPNASHNHASDHNHNHNHNHNHTTQDTTDDSTNNPATYHTPQTTIVFQ</sequence>
<evidence type="ECO:0000313" key="1">
    <source>
        <dbReference type="EMBL" id="KAH8006324.1"/>
    </source>
</evidence>
<comment type="caution">
    <text evidence="1">The sequence shown here is derived from an EMBL/GenBank/DDBJ whole genome shotgun (WGS) entry which is preliminary data.</text>
</comment>
<dbReference type="Proteomes" id="UP000827872">
    <property type="component" value="Linkage Group LG06"/>
</dbReference>
<evidence type="ECO:0000313" key="2">
    <source>
        <dbReference type="Proteomes" id="UP000827872"/>
    </source>
</evidence>
<gene>
    <name evidence="1" type="ORF">K3G42_002244</name>
</gene>
<accession>A0ACB8FLU5</accession>
<proteinExistence type="predicted"/>